<comment type="caution">
    <text evidence="1">The sequence shown here is derived from an EMBL/GenBank/DDBJ whole genome shotgun (WGS) entry which is preliminary data.</text>
</comment>
<dbReference type="SUPFAM" id="SSF49464">
    <property type="entry name" value="Carboxypeptidase regulatory domain-like"/>
    <property type="match status" value="1"/>
</dbReference>
<dbReference type="Pfam" id="PF13715">
    <property type="entry name" value="CarbopepD_reg_2"/>
    <property type="match status" value="1"/>
</dbReference>
<dbReference type="AlphaFoldDB" id="A0A644X4V3"/>
<dbReference type="EMBL" id="VSSQ01001794">
    <property type="protein sequence ID" value="MPM11175.1"/>
    <property type="molecule type" value="Genomic_DNA"/>
</dbReference>
<evidence type="ECO:0008006" key="2">
    <source>
        <dbReference type="Google" id="ProtNLM"/>
    </source>
</evidence>
<dbReference type="InterPro" id="IPR008969">
    <property type="entry name" value="CarboxyPept-like_regulatory"/>
</dbReference>
<gene>
    <name evidence="1" type="ORF">SDC9_57514</name>
</gene>
<name>A0A644X4V3_9ZZZZ</name>
<organism evidence="1">
    <name type="scientific">bioreactor metagenome</name>
    <dbReference type="NCBI Taxonomy" id="1076179"/>
    <lineage>
        <taxon>unclassified sequences</taxon>
        <taxon>metagenomes</taxon>
        <taxon>ecological metagenomes</taxon>
    </lineage>
</organism>
<sequence>MDTKRTLLISLVLLLISGVALPQQIFQTVKGTVTDADSRMPVPGATVVVKDSDPLIGATTDINGKFRMEKVPVGRQTIVISFMGYETVTLTELVVGSGKEIVLDISLKEKVTNLSGVEIKAAADGDDAVNRMVIAGANQINMEQANRYAGGVDDPSRLASAFAGVASGLASNGIVIRGNSAKGLLWRLEDVEITNPNHYADLVVFGAGGLCALSSQMLANSDFYTGAFTAEYSNALSGVFDMRLRSGNSDKREYALGLSSNGIDVSSEGPFRKGRNATYLFNYRFSTLTLLQPILPPEAGTLNYQDLSWKINMPVKKCVWSFWGFAAMDSQNHDAVADSSERELESDALQYSSKSFSGATGLNFRAQLGSNSYLSSVASLSGFGVDLKLSGYNEDNFLHPEHSIQSSNYSISNRTFFNHKFSARHTIRSGFVVSQSTYDINVLQAFSDSGLLVPTVAGNGNATQASVFSQSKISFSDKTEMVAGIHGVYYNFNNEYCIEPRISIRHKTGALSAFSFATGLYSRPEPLNIYLIESSNGEFPNSNLPVTKAFHAVAGYKRILSENLQLKIEPYYQYIYDVPVAYSGSFSMINAEAVYLLSDSLKTGGTGRNIGIDFTLERNLSGQYYFLFTASLFDSRYVDGQGVERNSRFNKHYVVNLLGGYEWKTGRGKNNLLNLNLRLCLMGGDRLEVVDLPASLAMQQVVYNDDKVFENKKPDSQILSFALNYRINKPHHASVWTLQIINVLGEKDYEGYSWDAAAGTVVENADPYLIPAISYKIEW</sequence>
<proteinExistence type="predicted"/>
<dbReference type="SUPFAM" id="SSF56935">
    <property type="entry name" value="Porins"/>
    <property type="match status" value="1"/>
</dbReference>
<accession>A0A644X4V3</accession>
<protein>
    <recommendedName>
        <fullName evidence="2">TonB-dependent receptor plug domain-containing protein</fullName>
    </recommendedName>
</protein>
<dbReference type="Gene3D" id="2.60.40.1120">
    <property type="entry name" value="Carboxypeptidase-like, regulatory domain"/>
    <property type="match status" value="1"/>
</dbReference>
<reference evidence="1" key="1">
    <citation type="submission" date="2019-08" db="EMBL/GenBank/DDBJ databases">
        <authorList>
            <person name="Kucharzyk K."/>
            <person name="Murdoch R.W."/>
            <person name="Higgins S."/>
            <person name="Loffler F."/>
        </authorList>
    </citation>
    <scope>NUCLEOTIDE SEQUENCE</scope>
</reference>
<evidence type="ECO:0000313" key="1">
    <source>
        <dbReference type="EMBL" id="MPM11175.1"/>
    </source>
</evidence>